<evidence type="ECO:0000256" key="5">
    <source>
        <dbReference type="ARBA" id="ARBA00022989"/>
    </source>
</evidence>
<feature type="transmembrane region" description="Helical" evidence="7">
    <location>
        <begin position="12"/>
        <end position="32"/>
    </location>
</feature>
<evidence type="ECO:0000256" key="4">
    <source>
        <dbReference type="ARBA" id="ARBA00022692"/>
    </source>
</evidence>
<dbReference type="PANTHER" id="PTHR43124:SF3">
    <property type="entry name" value="CHLORAMPHENICOL EFFLUX PUMP RV0191"/>
    <property type="match status" value="1"/>
</dbReference>
<protein>
    <submittedName>
        <fullName evidence="9">MFS transporter</fullName>
    </submittedName>
</protein>
<feature type="transmembrane region" description="Helical" evidence="7">
    <location>
        <begin position="102"/>
        <end position="123"/>
    </location>
</feature>
<evidence type="ECO:0000256" key="1">
    <source>
        <dbReference type="ARBA" id="ARBA00004651"/>
    </source>
</evidence>
<evidence type="ECO:0000256" key="6">
    <source>
        <dbReference type="ARBA" id="ARBA00023136"/>
    </source>
</evidence>
<keyword evidence="3" id="KW-1003">Cell membrane</keyword>
<feature type="transmembrane region" description="Helical" evidence="7">
    <location>
        <begin position="261"/>
        <end position="287"/>
    </location>
</feature>
<feature type="transmembrane region" description="Helical" evidence="7">
    <location>
        <begin position="422"/>
        <end position="441"/>
    </location>
</feature>
<dbReference type="Pfam" id="PF07690">
    <property type="entry name" value="MFS_1"/>
    <property type="match status" value="2"/>
</dbReference>
<dbReference type="InterPro" id="IPR050189">
    <property type="entry name" value="MFS_Efflux_Transporters"/>
</dbReference>
<keyword evidence="4 7" id="KW-0812">Transmembrane</keyword>
<evidence type="ECO:0000259" key="8">
    <source>
        <dbReference type="PROSITE" id="PS50850"/>
    </source>
</evidence>
<evidence type="ECO:0000256" key="3">
    <source>
        <dbReference type="ARBA" id="ARBA00022475"/>
    </source>
</evidence>
<keyword evidence="6 7" id="KW-0472">Membrane</keyword>
<accession>A0A934I2Z8</accession>
<dbReference type="InterPro" id="IPR011701">
    <property type="entry name" value="MFS"/>
</dbReference>
<evidence type="ECO:0000313" key="10">
    <source>
        <dbReference type="Proteomes" id="UP000622687"/>
    </source>
</evidence>
<evidence type="ECO:0000313" key="9">
    <source>
        <dbReference type="EMBL" id="MBI6875348.1"/>
    </source>
</evidence>
<evidence type="ECO:0000256" key="2">
    <source>
        <dbReference type="ARBA" id="ARBA00022448"/>
    </source>
</evidence>
<comment type="subcellular location">
    <subcellularLocation>
        <location evidence="1">Cell membrane</location>
        <topology evidence="1">Multi-pass membrane protein</topology>
    </subcellularLocation>
</comment>
<feature type="transmembrane region" description="Helical" evidence="7">
    <location>
        <begin position="77"/>
        <end position="96"/>
    </location>
</feature>
<dbReference type="Gene3D" id="1.20.1250.20">
    <property type="entry name" value="MFS general substrate transporter like domains"/>
    <property type="match status" value="1"/>
</dbReference>
<dbReference type="PANTHER" id="PTHR43124">
    <property type="entry name" value="PURINE EFFLUX PUMP PBUE"/>
    <property type="match status" value="1"/>
</dbReference>
<feature type="transmembrane region" description="Helical" evidence="7">
    <location>
        <begin position="135"/>
        <end position="160"/>
    </location>
</feature>
<comment type="caution">
    <text evidence="9">The sequence shown here is derived from an EMBL/GenBank/DDBJ whole genome shotgun (WGS) entry which is preliminary data.</text>
</comment>
<keyword evidence="10" id="KW-1185">Reference proteome</keyword>
<keyword evidence="2" id="KW-0813">Transport</keyword>
<dbReference type="PROSITE" id="PS50850">
    <property type="entry name" value="MFS"/>
    <property type="match status" value="1"/>
</dbReference>
<feature type="transmembrane region" description="Helical" evidence="7">
    <location>
        <begin position="333"/>
        <end position="358"/>
    </location>
</feature>
<feature type="transmembrane region" description="Helical" evidence="7">
    <location>
        <begin position="225"/>
        <end position="249"/>
    </location>
</feature>
<proteinExistence type="predicted"/>
<feature type="transmembrane region" description="Helical" evidence="7">
    <location>
        <begin position="299"/>
        <end position="321"/>
    </location>
</feature>
<feature type="transmembrane region" description="Helical" evidence="7">
    <location>
        <begin position="399"/>
        <end position="416"/>
    </location>
</feature>
<dbReference type="InterPro" id="IPR020846">
    <property type="entry name" value="MFS_dom"/>
</dbReference>
<dbReference type="InterPro" id="IPR036259">
    <property type="entry name" value="MFS_trans_sf"/>
</dbReference>
<dbReference type="Proteomes" id="UP000622687">
    <property type="component" value="Unassembled WGS sequence"/>
</dbReference>
<feature type="transmembrane region" description="Helical" evidence="7">
    <location>
        <begin position="166"/>
        <end position="184"/>
    </location>
</feature>
<evidence type="ECO:0000256" key="7">
    <source>
        <dbReference type="SAM" id="Phobius"/>
    </source>
</evidence>
<name>A0A934I2Z8_9CLOT</name>
<organism evidence="9 10">
    <name type="scientific">Clostridium aciditolerans</name>
    <dbReference type="NCBI Taxonomy" id="339861"/>
    <lineage>
        <taxon>Bacteria</taxon>
        <taxon>Bacillati</taxon>
        <taxon>Bacillota</taxon>
        <taxon>Clostridia</taxon>
        <taxon>Eubacteriales</taxon>
        <taxon>Clostridiaceae</taxon>
        <taxon>Clostridium</taxon>
    </lineage>
</organism>
<dbReference type="EMBL" id="JAEEGB010000041">
    <property type="protein sequence ID" value="MBI6875348.1"/>
    <property type="molecule type" value="Genomic_DNA"/>
</dbReference>
<feature type="domain" description="Major facilitator superfamily (MFS) profile" evidence="8">
    <location>
        <begin position="8"/>
        <end position="447"/>
    </location>
</feature>
<dbReference type="AlphaFoldDB" id="A0A934I2Z8"/>
<dbReference type="SUPFAM" id="SSF103473">
    <property type="entry name" value="MFS general substrate transporter"/>
    <property type="match status" value="1"/>
</dbReference>
<dbReference type="GO" id="GO:0022857">
    <property type="term" value="F:transmembrane transporter activity"/>
    <property type="evidence" value="ECO:0007669"/>
    <property type="project" value="InterPro"/>
</dbReference>
<keyword evidence="5 7" id="KW-1133">Transmembrane helix</keyword>
<sequence length="465" mass="51840">MNTLNIRMIYTIFVFVALAAFDNIIIGLFPPLFSSIAKDLNVNISALGMVSAVNILVTSISSVYWGYLSGKFNRKKLIIIGTILWSISVFLTSRSSTYAQLFIFQIFTGIGLGCIASIGFSVLTDYIPHKYRGMLLSLWGMSQGFGGIAGALMASLIATATNWKKPFEIVSIIGFFLIILYLFIKEPTLGESEPELQELIKEGYEYNYNIEFNHFSEIASKRSNILLFFQGFFMNITTGSLIWLPTLYISKIQHQGYSSRIAIVVSGYLFALFQIGGLSSAFFGYLGDVFQRKTYKGRALLTSFFVFITAPLYLAMFITPMHNLSLTNSNNSYLILISVLKQIVINPWMTVMFVLSVFASAAQSANTPNWLALITDVNLPEHRGTAFSVANIANSLGRTLGNVGIGYLLVIVSKYTREPNNYMITLIIFQLFLIPSALSYIKMAKSNVKDISEVKSTLRQRAKLT</sequence>
<dbReference type="GO" id="GO:0005886">
    <property type="term" value="C:plasma membrane"/>
    <property type="evidence" value="ECO:0007669"/>
    <property type="project" value="UniProtKB-SubCell"/>
</dbReference>
<gene>
    <name evidence="9" type="ORF">I6U51_21990</name>
</gene>
<reference evidence="9" key="1">
    <citation type="submission" date="2020-12" db="EMBL/GenBank/DDBJ databases">
        <title>Clostridium thailandense sp. nov., a novel acetogenic bacterium isolated from peat land soil in Thailand.</title>
        <authorList>
            <person name="Chaikitkaew S."/>
            <person name="Birkeland N.K."/>
        </authorList>
    </citation>
    <scope>NUCLEOTIDE SEQUENCE</scope>
    <source>
        <strain evidence="9">DSM 17425</strain>
    </source>
</reference>
<feature type="transmembrane region" description="Helical" evidence="7">
    <location>
        <begin position="44"/>
        <end position="65"/>
    </location>
</feature>
<dbReference type="RefSeq" id="WP_211144700.1">
    <property type="nucleotide sequence ID" value="NZ_JAEEGB010000041.1"/>
</dbReference>